<evidence type="ECO:0000256" key="1">
    <source>
        <dbReference type="ARBA" id="ARBA00004651"/>
    </source>
</evidence>
<dbReference type="GO" id="GO:0022857">
    <property type="term" value="F:transmembrane transporter activity"/>
    <property type="evidence" value="ECO:0007669"/>
    <property type="project" value="InterPro"/>
</dbReference>
<dbReference type="PANTHER" id="PTHR32196">
    <property type="entry name" value="ABC TRANSPORTER PERMEASE PROTEIN YPHD-RELATED-RELATED"/>
    <property type="match status" value="1"/>
</dbReference>
<proteinExistence type="predicted"/>
<dbReference type="OrthoDB" id="5083725at2"/>
<keyword evidence="7 8" id="KW-0472">Membrane</keyword>
<dbReference type="Proteomes" id="UP000283709">
    <property type="component" value="Unassembled WGS sequence"/>
</dbReference>
<comment type="caution">
    <text evidence="9">The sequence shown here is derived from an EMBL/GenBank/DDBJ whole genome shotgun (WGS) entry which is preliminary data.</text>
</comment>
<evidence type="ECO:0000256" key="2">
    <source>
        <dbReference type="ARBA" id="ARBA00022448"/>
    </source>
</evidence>
<evidence type="ECO:0000256" key="4">
    <source>
        <dbReference type="ARBA" id="ARBA00022519"/>
    </source>
</evidence>
<dbReference type="GO" id="GO:0005886">
    <property type="term" value="C:plasma membrane"/>
    <property type="evidence" value="ECO:0007669"/>
    <property type="project" value="UniProtKB-SubCell"/>
</dbReference>
<comment type="subcellular location">
    <subcellularLocation>
        <location evidence="1">Cell membrane</location>
        <topology evidence="1">Multi-pass membrane protein</topology>
    </subcellularLocation>
</comment>
<feature type="transmembrane region" description="Helical" evidence="8">
    <location>
        <begin position="307"/>
        <end position="327"/>
    </location>
</feature>
<keyword evidence="6 8" id="KW-1133">Transmembrane helix</keyword>
<feature type="transmembrane region" description="Helical" evidence="8">
    <location>
        <begin position="255"/>
        <end position="274"/>
    </location>
</feature>
<feature type="transmembrane region" description="Helical" evidence="8">
    <location>
        <begin position="107"/>
        <end position="126"/>
    </location>
</feature>
<dbReference type="AlphaFoldDB" id="A0A420GIE7"/>
<dbReference type="CDD" id="cd06579">
    <property type="entry name" value="TM_PBP1_transp_AraH_like"/>
    <property type="match status" value="1"/>
</dbReference>
<evidence type="ECO:0000256" key="3">
    <source>
        <dbReference type="ARBA" id="ARBA00022475"/>
    </source>
</evidence>
<evidence type="ECO:0000313" key="10">
    <source>
        <dbReference type="Proteomes" id="UP000283709"/>
    </source>
</evidence>
<accession>A0A420GIE7</accession>
<dbReference type="Pfam" id="PF02653">
    <property type="entry name" value="BPD_transp_2"/>
    <property type="match status" value="1"/>
</dbReference>
<feature type="transmembrane region" description="Helical" evidence="8">
    <location>
        <begin position="54"/>
        <end position="73"/>
    </location>
</feature>
<evidence type="ECO:0000256" key="5">
    <source>
        <dbReference type="ARBA" id="ARBA00022692"/>
    </source>
</evidence>
<feature type="transmembrane region" description="Helical" evidence="8">
    <location>
        <begin position="21"/>
        <end position="42"/>
    </location>
</feature>
<evidence type="ECO:0000256" key="8">
    <source>
        <dbReference type="SAM" id="Phobius"/>
    </source>
</evidence>
<evidence type="ECO:0000313" key="9">
    <source>
        <dbReference type="EMBL" id="RKF44998.1"/>
    </source>
</evidence>
<keyword evidence="4" id="KW-0997">Cell inner membrane</keyword>
<sequence length="332" mass="34929">MSTTPTPADTPSRHAQQVRSLLGNYALLFVFIAICIVFSIVTPTFLDPANLFNVLVNNVVLLAIVALGLTLVVSSGGIDLSVGVAVDLASMVFVMLLAAGYGSAVGVAAALGAAAVVGLINAVLITRFKISPFLATLGMLFIGQSTQQLATAGGQPIYLITGEPARQFDQIARTALLHVPTPVWVLLVCAIVVFLVLHRSVFGRQIVALGVQPGVARYSGIRVARQLSWVYVACALLAGITGILLSATVKSYVPLSGNAFLLDAIGATFIGTTLSQERRPSVIGTLLGVLMLAAMKNGLLLVGWNFYWQQVGIGILVFVVLAASFAMRRRSH</sequence>
<evidence type="ECO:0000256" key="7">
    <source>
        <dbReference type="ARBA" id="ARBA00023136"/>
    </source>
</evidence>
<dbReference type="PANTHER" id="PTHR32196:SF21">
    <property type="entry name" value="ABC TRANSPORTER PERMEASE PROTEIN YPHD-RELATED"/>
    <property type="match status" value="1"/>
</dbReference>
<feature type="transmembrane region" description="Helical" evidence="8">
    <location>
        <begin position="80"/>
        <end position="101"/>
    </location>
</feature>
<keyword evidence="2" id="KW-0813">Transport</keyword>
<name>A0A420GIE7_9BURK</name>
<gene>
    <name evidence="9" type="ORF">BCY88_27760</name>
</gene>
<protein>
    <submittedName>
        <fullName evidence="9">Branched-chain amino acid ABC transporter permease</fullName>
    </submittedName>
</protein>
<reference evidence="9 10" key="1">
    <citation type="submission" date="2016-07" db="EMBL/GenBank/DDBJ databases">
        <title>Genome analysis of Burkholderia fungorum ES3-20.</title>
        <authorList>
            <person name="Xu D."/>
            <person name="Yao R."/>
            <person name="Zheng S."/>
        </authorList>
    </citation>
    <scope>NUCLEOTIDE SEQUENCE [LARGE SCALE GENOMIC DNA]</scope>
    <source>
        <strain evidence="9 10">ES3-20</strain>
    </source>
</reference>
<evidence type="ECO:0000256" key="6">
    <source>
        <dbReference type="ARBA" id="ARBA00022989"/>
    </source>
</evidence>
<organism evidence="9 10">
    <name type="scientific">Paraburkholderia fungorum</name>
    <dbReference type="NCBI Taxonomy" id="134537"/>
    <lineage>
        <taxon>Bacteria</taxon>
        <taxon>Pseudomonadati</taxon>
        <taxon>Pseudomonadota</taxon>
        <taxon>Betaproteobacteria</taxon>
        <taxon>Burkholderiales</taxon>
        <taxon>Burkholderiaceae</taxon>
        <taxon>Paraburkholderia</taxon>
    </lineage>
</organism>
<keyword evidence="3" id="KW-1003">Cell membrane</keyword>
<feature type="transmembrane region" description="Helical" evidence="8">
    <location>
        <begin position="133"/>
        <end position="155"/>
    </location>
</feature>
<dbReference type="InterPro" id="IPR001851">
    <property type="entry name" value="ABC_transp_permease"/>
</dbReference>
<dbReference type="EMBL" id="MCAS01000017">
    <property type="protein sequence ID" value="RKF44998.1"/>
    <property type="molecule type" value="Genomic_DNA"/>
</dbReference>
<feature type="transmembrane region" description="Helical" evidence="8">
    <location>
        <begin position="175"/>
        <end position="197"/>
    </location>
</feature>
<feature type="transmembrane region" description="Helical" evidence="8">
    <location>
        <begin position="227"/>
        <end position="249"/>
    </location>
</feature>
<feature type="transmembrane region" description="Helical" evidence="8">
    <location>
        <begin position="281"/>
        <end position="301"/>
    </location>
</feature>
<keyword evidence="5 8" id="KW-0812">Transmembrane</keyword>
<dbReference type="RefSeq" id="WP_120345584.1">
    <property type="nucleotide sequence ID" value="NZ_MCAS01000017.1"/>
</dbReference>